<organism evidence="3 4">
    <name type="scientific">Chitinophaga oryzae</name>
    <dbReference type="NCBI Taxonomy" id="2725414"/>
    <lineage>
        <taxon>Bacteria</taxon>
        <taxon>Pseudomonadati</taxon>
        <taxon>Bacteroidota</taxon>
        <taxon>Chitinophagia</taxon>
        <taxon>Chitinophagales</taxon>
        <taxon>Chitinophagaceae</taxon>
        <taxon>Chitinophaga</taxon>
    </lineage>
</organism>
<evidence type="ECO:0000313" key="4">
    <source>
        <dbReference type="Proteomes" id="UP000502421"/>
    </source>
</evidence>
<dbReference type="Gene3D" id="3.90.470.20">
    <property type="entry name" value="4'-phosphopantetheinyl transferase domain"/>
    <property type="match status" value="1"/>
</dbReference>
<feature type="domain" description="4'-phosphopantetheinyl transferase" evidence="2">
    <location>
        <begin position="2"/>
        <end position="87"/>
    </location>
</feature>
<reference evidence="4" key="1">
    <citation type="submission" date="2020-04" db="EMBL/GenBank/DDBJ databases">
        <authorList>
            <person name="Kittiwongwattana C."/>
        </authorList>
    </citation>
    <scope>NUCLEOTIDE SEQUENCE [LARGE SCALE GENOMIC DNA]</scope>
    <source>
        <strain evidence="4">1310</strain>
    </source>
</reference>
<dbReference type="EMBL" id="CP051205">
    <property type="protein sequence ID" value="QJB33105.1"/>
    <property type="molecule type" value="Genomic_DNA"/>
</dbReference>
<evidence type="ECO:0000313" key="3">
    <source>
        <dbReference type="EMBL" id="QJB33105.1"/>
    </source>
</evidence>
<protein>
    <submittedName>
        <fullName evidence="3">4-phosphopantetheinyl transferase family protein</fullName>
    </submittedName>
</protein>
<dbReference type="InterPro" id="IPR008278">
    <property type="entry name" value="4-PPantetheinyl_Trfase_dom"/>
</dbReference>
<keyword evidence="1 3" id="KW-0808">Transferase</keyword>
<gene>
    <name evidence="3" type="ORF">HF329_17985</name>
</gene>
<dbReference type="Proteomes" id="UP000502421">
    <property type="component" value="Chromosome"/>
</dbReference>
<dbReference type="GO" id="GO:0000287">
    <property type="term" value="F:magnesium ion binding"/>
    <property type="evidence" value="ECO:0007669"/>
    <property type="project" value="InterPro"/>
</dbReference>
<dbReference type="RefSeq" id="WP_168805942.1">
    <property type="nucleotide sequence ID" value="NZ_CP051205.1"/>
</dbReference>
<accession>A0AAE7D7R8</accession>
<proteinExistence type="predicted"/>
<evidence type="ECO:0000256" key="1">
    <source>
        <dbReference type="ARBA" id="ARBA00022679"/>
    </source>
</evidence>
<dbReference type="InterPro" id="IPR037143">
    <property type="entry name" value="4-PPantetheinyl_Trfase_dom_sf"/>
</dbReference>
<name>A0AAE7D7R8_9BACT</name>
<dbReference type="Pfam" id="PF01648">
    <property type="entry name" value="ACPS"/>
    <property type="match status" value="1"/>
</dbReference>
<dbReference type="KEGG" id="coy:HF329_17985"/>
<evidence type="ECO:0000259" key="2">
    <source>
        <dbReference type="Pfam" id="PF01648"/>
    </source>
</evidence>
<dbReference type="AlphaFoldDB" id="A0AAE7D7R8"/>
<dbReference type="SUPFAM" id="SSF56214">
    <property type="entry name" value="4'-phosphopantetheinyl transferase"/>
    <property type="match status" value="1"/>
</dbReference>
<sequence length="164" mass="18707">MIGNDVVDLRLAAVESNWRRKGYLDKIFSPEEQLLIGQAADPDRMVWLLWSAKEAAYKIIHRDTRQRIYAPLRYQVQRCGGEAGTVHYKGRYFPFRTVVTGDCLHTVAVASAHWWPQVVYRQGPEEELLKDEAGVPFVRDTGGDVRPASVSHHGDYQEIVSLKI</sequence>
<dbReference type="GO" id="GO:0008897">
    <property type="term" value="F:holo-[acyl-carrier-protein] synthase activity"/>
    <property type="evidence" value="ECO:0007669"/>
    <property type="project" value="InterPro"/>
</dbReference>